<accession>A0A6J4L511</accession>
<sequence length="38" mass="4472">MHNSLEHKKLSPACQKPGIPEILHLPREMKLNYIYLKT</sequence>
<dbReference type="AlphaFoldDB" id="A0A6J4L511"/>
<evidence type="ECO:0000313" key="1">
    <source>
        <dbReference type="EMBL" id="CAA9319604.1"/>
    </source>
</evidence>
<organism evidence="1">
    <name type="scientific">uncultured Microcoleus sp</name>
    <dbReference type="NCBI Taxonomy" id="259945"/>
    <lineage>
        <taxon>Bacteria</taxon>
        <taxon>Bacillati</taxon>
        <taxon>Cyanobacteriota</taxon>
        <taxon>Cyanophyceae</taxon>
        <taxon>Oscillatoriophycideae</taxon>
        <taxon>Oscillatoriales</taxon>
        <taxon>Microcoleaceae</taxon>
        <taxon>Microcoleus</taxon>
        <taxon>environmental samples</taxon>
    </lineage>
</organism>
<name>A0A6J4L511_9CYAN</name>
<reference evidence="1" key="1">
    <citation type="submission" date="2020-02" db="EMBL/GenBank/DDBJ databases">
        <authorList>
            <person name="Meier V. D."/>
        </authorList>
    </citation>
    <scope>NUCLEOTIDE SEQUENCE</scope>
    <source>
        <strain evidence="1">AVDCRST_MAG84</strain>
    </source>
</reference>
<proteinExistence type="predicted"/>
<gene>
    <name evidence="1" type="ORF">AVDCRST_MAG84-1263</name>
</gene>
<dbReference type="EMBL" id="CADCTZ010000197">
    <property type="protein sequence ID" value="CAA9319604.1"/>
    <property type="molecule type" value="Genomic_DNA"/>
</dbReference>
<protein>
    <submittedName>
        <fullName evidence="1">Uncharacterized protein</fullName>
    </submittedName>
</protein>